<dbReference type="InterPro" id="IPR027272">
    <property type="entry name" value="Piezo"/>
</dbReference>
<keyword evidence="4" id="KW-1185">Reference proteome</keyword>
<evidence type="ECO:0000313" key="4">
    <source>
        <dbReference type="Proteomes" id="UP001162972"/>
    </source>
</evidence>
<feature type="transmembrane region" description="Helical" evidence="1">
    <location>
        <begin position="485"/>
        <end position="508"/>
    </location>
</feature>
<organism evidence="3 4">
    <name type="scientific">Salix udensis</name>
    <dbReference type="NCBI Taxonomy" id="889485"/>
    <lineage>
        <taxon>Eukaryota</taxon>
        <taxon>Viridiplantae</taxon>
        <taxon>Streptophyta</taxon>
        <taxon>Embryophyta</taxon>
        <taxon>Tracheophyta</taxon>
        <taxon>Spermatophyta</taxon>
        <taxon>Magnoliopsida</taxon>
        <taxon>eudicotyledons</taxon>
        <taxon>Gunneridae</taxon>
        <taxon>Pentapetalae</taxon>
        <taxon>rosids</taxon>
        <taxon>fabids</taxon>
        <taxon>Malpighiales</taxon>
        <taxon>Salicaceae</taxon>
        <taxon>Saliceae</taxon>
        <taxon>Salix</taxon>
    </lineage>
</organism>
<reference evidence="3 4" key="1">
    <citation type="journal article" date="2023" name="Int. J. Mol. Sci.">
        <title>De Novo Assembly and Annotation of 11 Diverse Shrub Willow (Salix) Genomes Reveals Novel Gene Organization in Sex-Linked Regions.</title>
        <authorList>
            <person name="Hyden B."/>
            <person name="Feng K."/>
            <person name="Yates T.B."/>
            <person name="Jawdy S."/>
            <person name="Cereghino C."/>
            <person name="Smart L.B."/>
            <person name="Muchero W."/>
        </authorList>
    </citation>
    <scope>NUCLEOTIDE SEQUENCE [LARGE SCALE GENOMIC DNA]</scope>
    <source>
        <tissue evidence="3">Shoot tip</tissue>
    </source>
</reference>
<protein>
    <recommendedName>
        <fullName evidence="2">Piezo-type mechanosensitive ion channel homolog domain-containing protein</fullName>
    </recommendedName>
</protein>
<dbReference type="InterPro" id="IPR057611">
    <property type="entry name" value="PIEZO_dom"/>
</dbReference>
<dbReference type="AlphaFoldDB" id="A0AAD6NPW5"/>
<feature type="transmembrane region" description="Helical" evidence="1">
    <location>
        <begin position="375"/>
        <end position="398"/>
    </location>
</feature>
<feature type="transmembrane region" description="Helical" evidence="1">
    <location>
        <begin position="20"/>
        <end position="40"/>
    </location>
</feature>
<evidence type="ECO:0000256" key="1">
    <source>
        <dbReference type="SAM" id="Phobius"/>
    </source>
</evidence>
<feature type="transmembrane region" description="Helical" evidence="1">
    <location>
        <begin position="342"/>
        <end position="363"/>
    </location>
</feature>
<dbReference type="EMBL" id="JAPFFJ010000019">
    <property type="protein sequence ID" value="KAJ6401152.1"/>
    <property type="molecule type" value="Genomic_DNA"/>
</dbReference>
<feature type="transmembrane region" description="Helical" evidence="1">
    <location>
        <begin position="52"/>
        <end position="78"/>
    </location>
</feature>
<name>A0AAD6NPW5_9ROSI</name>
<dbReference type="Pfam" id="PF25288">
    <property type="entry name" value="PIEZO"/>
    <property type="match status" value="1"/>
</dbReference>
<comment type="caution">
    <text evidence="3">The sequence shown here is derived from an EMBL/GenBank/DDBJ whole genome shotgun (WGS) entry which is preliminary data.</text>
</comment>
<keyword evidence="1" id="KW-1133">Transmembrane helix</keyword>
<gene>
    <name evidence="3" type="ORF">OIU84_016544</name>
</gene>
<feature type="transmembrane region" description="Helical" evidence="1">
    <location>
        <begin position="418"/>
        <end position="439"/>
    </location>
</feature>
<sequence length="766" mass="86436">MGNFLVGFVLPFLLLTSSLINWSLISLVDVIAFLLIQYAAPKIGYRFQRRLFLLWFIIIFSLVVILSQAVYLVIWGILGDKWSGTDAWWAHLIGFMIIHSWKSPLVIYFLVIQLLAVFVALVDVYWSRFGLVPWQDSCWGHFLNLLEHLGSHLRVASCLLLPAIQLIVGISHPSWLSLPFFIASCAGLVDWSLTSNFLGLFRWWRPLQLYASVNIILLYTYQLPMEFLSTFQWVADFIGLFKISGKSEWLKICSSASLVLFYIMLSFIKCDLEEMDFIMSMRGSTLTEQLLPLRHSFFIRKSRSGVRHTNVLLRGAVFRTFSINFFTYGFPVSLFALSYWSLHFASICAFGLLAYVGYIVYAFPSVFRLHRLNGLLLVFILFWAVSTYIFNVAFPLLSWKLGKDMAIWDMVGLWHYPLPGLFLLAQFCLGILVALGNLVNNSVFLYLSDEGNGSSNDNSTVQEEEDTKVLIVATIAWGLRKCSRAIMLVLIFLIATKPGIIHAVYSIVQHTPRPPFGFSILKAGLNKSVLLSVYASSTTRYGHGNSSHESRIALFLGAIGQKFLSTYRSCGTYIAFLTILLAVYLVKPNYISFGRGCPGFLVTTEYLFQMWGRQAEMFPGQKHSELSLFLGFRAYKPGFWGLESGLRAKVLVIAACTLQYNVFRWLDKMPSICQNKGKWEEPCPLFVSDEDAFMNGSMASDENKPPPYHRIPSVKGEGFIRSSQTSITAGLTQAPDLVSNKTGGAEGSGTSKFSFGYIWGSTKRKS</sequence>
<dbReference type="PANTHER" id="PTHR13167:SF25">
    <property type="entry name" value="PIEZO-TYPE MECHANOSENSITIVE ION CHANNEL COMPONENT"/>
    <property type="match status" value="1"/>
</dbReference>
<feature type="transmembrane region" description="Helical" evidence="1">
    <location>
        <begin position="311"/>
        <end position="330"/>
    </location>
</feature>
<dbReference type="Proteomes" id="UP001162972">
    <property type="component" value="Chromosome 14"/>
</dbReference>
<dbReference type="GO" id="GO:0008381">
    <property type="term" value="F:mechanosensitive monoatomic ion channel activity"/>
    <property type="evidence" value="ECO:0007669"/>
    <property type="project" value="InterPro"/>
</dbReference>
<feature type="transmembrane region" description="Helical" evidence="1">
    <location>
        <begin position="105"/>
        <end position="126"/>
    </location>
</feature>
<evidence type="ECO:0000313" key="3">
    <source>
        <dbReference type="EMBL" id="KAJ6401152.1"/>
    </source>
</evidence>
<dbReference type="GO" id="GO:0005261">
    <property type="term" value="F:monoatomic cation channel activity"/>
    <property type="evidence" value="ECO:0007669"/>
    <property type="project" value="TreeGrafter"/>
</dbReference>
<proteinExistence type="predicted"/>
<dbReference type="PANTHER" id="PTHR13167">
    <property type="entry name" value="PIEZO-TYPE MECHANOSENSITIVE ION CHANNEL COMPONENT"/>
    <property type="match status" value="1"/>
</dbReference>
<feature type="domain" description="Piezo-type mechanosensitive ion channel homolog" evidence="2">
    <location>
        <begin position="471"/>
        <end position="507"/>
    </location>
</feature>
<evidence type="ECO:0000259" key="2">
    <source>
        <dbReference type="Pfam" id="PF25288"/>
    </source>
</evidence>
<dbReference type="GO" id="GO:0071260">
    <property type="term" value="P:cellular response to mechanical stimulus"/>
    <property type="evidence" value="ECO:0007669"/>
    <property type="project" value="TreeGrafter"/>
</dbReference>
<feature type="transmembrane region" description="Helical" evidence="1">
    <location>
        <begin position="566"/>
        <end position="586"/>
    </location>
</feature>
<dbReference type="GO" id="GO:0016020">
    <property type="term" value="C:membrane"/>
    <property type="evidence" value="ECO:0007669"/>
    <property type="project" value="InterPro"/>
</dbReference>
<keyword evidence="1" id="KW-0812">Transmembrane</keyword>
<keyword evidence="1" id="KW-0472">Membrane</keyword>
<dbReference type="GO" id="GO:0042391">
    <property type="term" value="P:regulation of membrane potential"/>
    <property type="evidence" value="ECO:0007669"/>
    <property type="project" value="TreeGrafter"/>
</dbReference>
<dbReference type="GO" id="GO:0050982">
    <property type="term" value="P:detection of mechanical stimulus"/>
    <property type="evidence" value="ECO:0007669"/>
    <property type="project" value="TreeGrafter"/>
</dbReference>
<accession>A0AAD6NPW5</accession>